<evidence type="ECO:0000313" key="3">
    <source>
        <dbReference type="Proteomes" id="UP001430953"/>
    </source>
</evidence>
<keyword evidence="1" id="KW-0732">Signal</keyword>
<dbReference type="Proteomes" id="UP001430953">
    <property type="component" value="Unassembled WGS sequence"/>
</dbReference>
<keyword evidence="3" id="KW-1185">Reference proteome</keyword>
<sequence length="164" mass="17160">MQSLIVLSCFLMSTLALPGFAPHQQVYDLHGGYYHGPPAPLAKDGRVVDTPEVAHAKKAHFAAYAEQAAKTAHYGYPGIGGYEGGDGGYKGGDGGYGDGGFAVYSGYHGKYHGPPAPLGHDGRVVDTPEVVHAKSAHLAAHAEELSKVAHLSYKSPYPHGGGFF</sequence>
<reference evidence="2 3" key="1">
    <citation type="submission" date="2023-03" db="EMBL/GenBank/DDBJ databases">
        <title>High recombination rates correlate with genetic variation in Cardiocondyla obscurior ants.</title>
        <authorList>
            <person name="Errbii M."/>
        </authorList>
    </citation>
    <scope>NUCLEOTIDE SEQUENCE [LARGE SCALE GENOMIC DNA]</scope>
    <source>
        <strain evidence="2">Alpha-2009</strain>
        <tissue evidence="2">Whole body</tissue>
    </source>
</reference>
<gene>
    <name evidence="2" type="ORF">PUN28_005251</name>
</gene>
<name>A0AAW2GGK0_9HYME</name>
<protein>
    <submittedName>
        <fullName evidence="2">Uncharacterized protein</fullName>
    </submittedName>
</protein>
<feature type="chain" id="PRO_5043509065" evidence="1">
    <location>
        <begin position="17"/>
        <end position="164"/>
    </location>
</feature>
<accession>A0AAW2GGK0</accession>
<dbReference type="AlphaFoldDB" id="A0AAW2GGK0"/>
<organism evidence="2 3">
    <name type="scientific">Cardiocondyla obscurior</name>
    <dbReference type="NCBI Taxonomy" id="286306"/>
    <lineage>
        <taxon>Eukaryota</taxon>
        <taxon>Metazoa</taxon>
        <taxon>Ecdysozoa</taxon>
        <taxon>Arthropoda</taxon>
        <taxon>Hexapoda</taxon>
        <taxon>Insecta</taxon>
        <taxon>Pterygota</taxon>
        <taxon>Neoptera</taxon>
        <taxon>Endopterygota</taxon>
        <taxon>Hymenoptera</taxon>
        <taxon>Apocrita</taxon>
        <taxon>Aculeata</taxon>
        <taxon>Formicoidea</taxon>
        <taxon>Formicidae</taxon>
        <taxon>Myrmicinae</taxon>
        <taxon>Cardiocondyla</taxon>
    </lineage>
</organism>
<feature type="signal peptide" evidence="1">
    <location>
        <begin position="1"/>
        <end position="16"/>
    </location>
</feature>
<dbReference type="EMBL" id="JADYXP020000004">
    <property type="protein sequence ID" value="KAL0126755.1"/>
    <property type="molecule type" value="Genomic_DNA"/>
</dbReference>
<evidence type="ECO:0000313" key="2">
    <source>
        <dbReference type="EMBL" id="KAL0126755.1"/>
    </source>
</evidence>
<comment type="caution">
    <text evidence="2">The sequence shown here is derived from an EMBL/GenBank/DDBJ whole genome shotgun (WGS) entry which is preliminary data.</text>
</comment>
<evidence type="ECO:0000256" key="1">
    <source>
        <dbReference type="SAM" id="SignalP"/>
    </source>
</evidence>
<proteinExistence type="predicted"/>